<name>A0ABX1XPD6_9BACL</name>
<dbReference type="PROSITE" id="PS50022">
    <property type="entry name" value="FA58C_3"/>
    <property type="match status" value="1"/>
</dbReference>
<organism evidence="3 4">
    <name type="scientific">Paenibacillus phytorum</name>
    <dbReference type="NCBI Taxonomy" id="2654977"/>
    <lineage>
        <taxon>Bacteria</taxon>
        <taxon>Bacillati</taxon>
        <taxon>Bacillota</taxon>
        <taxon>Bacilli</taxon>
        <taxon>Bacillales</taxon>
        <taxon>Paenibacillaceae</taxon>
        <taxon>Paenibacillus</taxon>
    </lineage>
</organism>
<dbReference type="NCBIfam" id="NF047446">
    <property type="entry name" value="barrel_OmpL47"/>
    <property type="match status" value="1"/>
</dbReference>
<dbReference type="InterPro" id="IPR058094">
    <property type="entry name" value="Ig-like_OmpL47-like"/>
</dbReference>
<dbReference type="InterPro" id="IPR017853">
    <property type="entry name" value="GH"/>
</dbReference>
<dbReference type="InterPro" id="IPR032287">
    <property type="entry name" value="DUF4838"/>
</dbReference>
<dbReference type="InterPro" id="IPR008979">
    <property type="entry name" value="Galactose-bd-like_sf"/>
</dbReference>
<sequence length="1051" mass="116996">MRRKTFLKWLTVILVLIFFMQVNDLNLRAYALDQPSLLQENELTFVDNHQTKSVIIWWSKNSNSEIASYAASELQNYARKMAGATIPVLEGKITAEDAALAGGLSSAIIVVTGEEASQYNVSGQTADISGQWLASAATKLSDAKEDSFLAEVSGTRLVLAGSNDRGTLYSAYDLLEKLGVKFFAPNFDFYEGNAEYVPSTRSITVSASNTVIQPSFKIRRKYVEEGWSHSVDNLPQLVDWMTKVKLNTLVVPYDYIAIGKTKWDDFREQLIPELKKRGITVEVGGHGFESFLRKDKYQTAHPTWFPSGSNVFNVADDTAVNAYVDEVITYLKGRPEIGIFDAWPPDSATWPSSAYQKFGSESNAYAYVVKKLYERVRNELPGVRIEAIAYDNYTSPPTKYMYDNSIIIDFAPYGRSYVQTIFDPNSTTNKSYINQINQWRSVFNGDLSMYEYYRRYAFHSLPFVLPQLIGQEMPYYRTLGIAGIGTYSEPGDWIPFEITHYILAKLSWNADLNAQTLIDEYVQSRYGLASGEMSQYFQLVEEAGRAIFSQPAGNYNNLINVTKMRDNYLQAKTQLDNAQEKAVSGTSTAYMLQRLAWNIDYAIADTEVEYYRLKSDTNSSKTAKLRAQDAIYTHRFDGIMLQNIYSMRRYISGLGTANANWMYDVNRGKLKYAPMVTTMAPNQTNFVSNMVDGNEGTVFWSNSSPGIGDYVGIELQAVSFIKSIHLSMATGANPNEYIRNGVVEISTDFKEWKAIATVTDQPEIQLSVEAGTQAKYIRIRTTATQTQKVIIREFSVEVAVDRTPPVTTVNVTSSVPDGKNGWNVNPVTVSLDVYDDLSGVARTEYSLDGGAAWLSYTSPVTFSQDGKYTISYRSIDNAGNIEMPKTVSFKLDAIAPTITVTGLVYGTYSDSVDITPIIVLSDDLSGVDNSKTTVMLDTYVVQQGITIPLYTLPLGLHELIVTSGDLAGNAESQMILFQTTTNSNSLKSLVTYFANAGWIDNAGIANSLQSKLDASNFAAFVNEVNAQSGKHITSQAASYLLRDAQYLLSLK</sequence>
<dbReference type="SUPFAM" id="SSF55545">
    <property type="entry name" value="beta-N-acetylhexosaminidase-like domain"/>
    <property type="match status" value="1"/>
</dbReference>
<dbReference type="Pfam" id="PF00754">
    <property type="entry name" value="F5_F8_type_C"/>
    <property type="match status" value="1"/>
</dbReference>
<dbReference type="PANTHER" id="PTHR47406:SF2">
    <property type="entry name" value="ALPHA GLUCURONIDASE N-TERMINAL DOMAIN-CONTAINING PROTEIN"/>
    <property type="match status" value="1"/>
</dbReference>
<dbReference type="SUPFAM" id="SSF49785">
    <property type="entry name" value="Galactose-binding domain-like"/>
    <property type="match status" value="1"/>
</dbReference>
<evidence type="ECO:0000259" key="2">
    <source>
        <dbReference type="PROSITE" id="PS50022"/>
    </source>
</evidence>
<dbReference type="Proteomes" id="UP000616779">
    <property type="component" value="Unassembled WGS sequence"/>
</dbReference>
<feature type="domain" description="F5/8 type C" evidence="2">
    <location>
        <begin position="657"/>
        <end position="799"/>
    </location>
</feature>
<keyword evidence="4" id="KW-1185">Reference proteome</keyword>
<dbReference type="InterPro" id="IPR029018">
    <property type="entry name" value="Hex-like_dom2"/>
</dbReference>
<dbReference type="SUPFAM" id="SSF51445">
    <property type="entry name" value="(Trans)glycosidases"/>
    <property type="match status" value="1"/>
</dbReference>
<dbReference type="Gene3D" id="3.30.379.10">
    <property type="entry name" value="Chitobiase/beta-hexosaminidase domain 2-like"/>
    <property type="match status" value="1"/>
</dbReference>
<comment type="caution">
    <text evidence="3">The sequence shown here is derived from an EMBL/GenBank/DDBJ whole genome shotgun (WGS) entry which is preliminary data.</text>
</comment>
<evidence type="ECO:0000256" key="1">
    <source>
        <dbReference type="ARBA" id="ARBA00022801"/>
    </source>
</evidence>
<dbReference type="InterPro" id="IPR000421">
    <property type="entry name" value="FA58C"/>
</dbReference>
<evidence type="ECO:0000313" key="3">
    <source>
        <dbReference type="EMBL" id="NOU70383.1"/>
    </source>
</evidence>
<keyword evidence="1" id="KW-0378">Hydrolase</keyword>
<dbReference type="RefSeq" id="WP_171640806.1">
    <property type="nucleotide sequence ID" value="NZ_WHOA01000019.1"/>
</dbReference>
<dbReference type="Gene3D" id="3.30.1920.20">
    <property type="match status" value="1"/>
</dbReference>
<dbReference type="PANTHER" id="PTHR47406">
    <property type="entry name" value="COAGULATION FACTOR 5/8 TYPE, C-TERMINAL"/>
    <property type="match status" value="1"/>
</dbReference>
<reference evidence="3 4" key="1">
    <citation type="submission" date="2019-10" db="EMBL/GenBank/DDBJ databases">
        <title>Description of Paenibacillus terrestris sp. nov.</title>
        <authorList>
            <person name="Carlier A."/>
            <person name="Qi S."/>
        </authorList>
    </citation>
    <scope>NUCLEOTIDE SEQUENCE [LARGE SCALE GENOMIC DNA]</scope>
    <source>
        <strain evidence="3 4">LMG 31458</strain>
    </source>
</reference>
<accession>A0ABX1XPD6</accession>
<evidence type="ECO:0000313" key="4">
    <source>
        <dbReference type="Proteomes" id="UP000616779"/>
    </source>
</evidence>
<gene>
    <name evidence="3" type="ORF">GC098_02845</name>
</gene>
<dbReference type="Pfam" id="PF16126">
    <property type="entry name" value="DUF4838"/>
    <property type="match status" value="1"/>
</dbReference>
<protein>
    <submittedName>
        <fullName evidence="3">DUF4838 domain-containing protein</fullName>
    </submittedName>
</protein>
<proteinExistence type="predicted"/>
<dbReference type="EMBL" id="WHOA01000019">
    <property type="protein sequence ID" value="NOU70383.1"/>
    <property type="molecule type" value="Genomic_DNA"/>
</dbReference>
<dbReference type="Gene3D" id="2.60.120.260">
    <property type="entry name" value="Galactose-binding domain-like"/>
    <property type="match status" value="1"/>
</dbReference>